<organism evidence="3 4">
    <name type="scientific">Emticicia agri</name>
    <dbReference type="NCBI Taxonomy" id="2492393"/>
    <lineage>
        <taxon>Bacteria</taxon>
        <taxon>Pseudomonadati</taxon>
        <taxon>Bacteroidota</taxon>
        <taxon>Cytophagia</taxon>
        <taxon>Cytophagales</taxon>
        <taxon>Leadbetterellaceae</taxon>
        <taxon>Emticicia</taxon>
    </lineage>
</organism>
<dbReference type="InterPro" id="IPR014782">
    <property type="entry name" value="Peptidase_M1_dom"/>
</dbReference>
<dbReference type="GO" id="GO:0008237">
    <property type="term" value="F:metallopeptidase activity"/>
    <property type="evidence" value="ECO:0007669"/>
    <property type="project" value="InterPro"/>
</dbReference>
<dbReference type="OrthoDB" id="9814383at2"/>
<gene>
    <name evidence="3" type="ORF">EWM59_16815</name>
</gene>
<dbReference type="GO" id="GO:0008270">
    <property type="term" value="F:zinc ion binding"/>
    <property type="evidence" value="ECO:0007669"/>
    <property type="project" value="InterPro"/>
</dbReference>
<evidence type="ECO:0000256" key="1">
    <source>
        <dbReference type="SAM" id="SignalP"/>
    </source>
</evidence>
<evidence type="ECO:0000313" key="3">
    <source>
        <dbReference type="EMBL" id="RYU94461.1"/>
    </source>
</evidence>
<protein>
    <submittedName>
        <fullName evidence="3">M1 family peptidase</fullName>
    </submittedName>
</protein>
<feature type="domain" description="Peptidase M1 membrane alanine aminopeptidase" evidence="2">
    <location>
        <begin position="393"/>
        <end position="533"/>
    </location>
</feature>
<name>A0A4Q5LXB2_9BACT</name>
<evidence type="ECO:0000259" key="2">
    <source>
        <dbReference type="Pfam" id="PF01433"/>
    </source>
</evidence>
<dbReference type="CDD" id="cd09604">
    <property type="entry name" value="M1_APN_like"/>
    <property type="match status" value="1"/>
</dbReference>
<dbReference type="Pfam" id="PF01433">
    <property type="entry name" value="Peptidase_M1"/>
    <property type="match status" value="1"/>
</dbReference>
<dbReference type="Proteomes" id="UP000293162">
    <property type="component" value="Unassembled WGS sequence"/>
</dbReference>
<dbReference type="InterPro" id="IPR027268">
    <property type="entry name" value="Peptidase_M4/M1_CTD_sf"/>
</dbReference>
<evidence type="ECO:0000313" key="4">
    <source>
        <dbReference type="Proteomes" id="UP000293162"/>
    </source>
</evidence>
<keyword evidence="1" id="KW-0732">Signal</keyword>
<keyword evidence="4" id="KW-1185">Reference proteome</keyword>
<proteinExistence type="predicted"/>
<dbReference type="RefSeq" id="WP_130022395.1">
    <property type="nucleotide sequence ID" value="NZ_SEWF01000025.1"/>
</dbReference>
<reference evidence="3 4" key="1">
    <citation type="submission" date="2019-02" db="EMBL/GenBank/DDBJ databases">
        <title>Bacterial novel species Emticicia sp. 17J42-9 isolated from soil.</title>
        <authorList>
            <person name="Jung H.-Y."/>
        </authorList>
    </citation>
    <scope>NUCLEOTIDE SEQUENCE [LARGE SCALE GENOMIC DNA]</scope>
    <source>
        <strain evidence="3 4">17J42-9</strain>
    </source>
</reference>
<accession>A0A4Q5LXB2</accession>
<feature type="signal peptide" evidence="1">
    <location>
        <begin position="1"/>
        <end position="17"/>
    </location>
</feature>
<dbReference type="Gene3D" id="1.10.390.10">
    <property type="entry name" value="Neutral Protease Domain 2"/>
    <property type="match status" value="1"/>
</dbReference>
<dbReference type="EMBL" id="SEWF01000025">
    <property type="protein sequence ID" value="RYU94461.1"/>
    <property type="molecule type" value="Genomic_DNA"/>
</dbReference>
<comment type="caution">
    <text evidence="3">The sequence shown here is derived from an EMBL/GenBank/DDBJ whole genome shotgun (WGS) entry which is preliminary data.</text>
</comment>
<feature type="chain" id="PRO_5020976522" evidence="1">
    <location>
        <begin position="18"/>
        <end position="645"/>
    </location>
</feature>
<dbReference type="AlphaFoldDB" id="A0A4Q5LXB2"/>
<dbReference type="SUPFAM" id="SSF55486">
    <property type="entry name" value="Metalloproteases ('zincins'), catalytic domain"/>
    <property type="match status" value="1"/>
</dbReference>
<sequence>MRALSGVLLLIASAVFAQQNVPQRTAIETNTRTIRQGVPMTNSIRKAFAAGTRDFSGKPGQNYWQLEADYTIQASIDPTTQTITGTEKILVHNNSKEDLKNLVLRLDHNIFRPEVPRGFSTPAEATEGMVVTSIKVAGAEIEQKTIRGLNRTIATVPLKDFIKAGTKAEVEIAWHTKLPGGPNGVGHRMTQRFDDKLFQPTQWFPRLAKYDDLRGWETSPYLGPSEFYNNFGRFDVRITVPGGWLVSGTGVLQNPEQVLNETTRKRLTTVLNSNDEVTIVSAEEAGNATVAGDKLTYHFVADKVNDFAWATAGKFIWKATRATIPGKGAIPIYMFYLPERARFFEKAGAITRHALEFYSALWTPYPFPQLTLQDGPSAGMEYPMVINSNQGAADHETGHQWWPMVVGNNETRYGWMDEGFNQYMNILSAADSKGIPYKLDGLGQSYGKQSGDEDEAPMMWSANDAASGYRFQTYGKTPLMLSMLGGIVGDEAVMKAMKEYAKVWSFKHPSPWDYMYFMNNALGQNLDWFWYYWLFTTESVNGSIKEVKTNKDKTIVTVHQAGEMPSPVVLKVEFEAEGPAIKTLPNTKMLDANTAVVTWPVSVWFGGSRTFEAEMNFGKRKIKQITLDPNGRFPDNDTKDNVWPR</sequence>